<sequence>MFSAFLFSVALSKDDEEIKWESFKLTFDLSQLTSDKSGYNCTNPNLPVFWNGTNHTCTGVYQPNATKLHNLKMTLDNISSFMGSFIRAPKPPASIEIKDVEGVTKNMTRTDESGSHLVISVIVRPFMIRDQNNVNRMFGLITNKDSETHRPIAGILGIDQAYFDDFEKDTSNETYHNYYYQKFLGLTFRIMGLDSSCFDEYHPYDSNEPHDKGGNTCNVTNQYNKTFKYLKTPFAQTFFTNHYKNERADPNNQDCYGIELDDFADRDDLFNLSQVYSSPVSRIFYSDISAYADFYTLSDRYKMNLNKRITDVTIMMLRDTGFYQINYLKGSPLIWGNSETGVTFDNFATGSPRNWQPGSYYISSEQAKYQIPSFDFKMKLDRSNIHSSLATCPNNQTLDFCYAQEWYQGPNKDGMNIDTSNRAFDFIYQPKFMPESKPLEDDEAFIKILEGTIDSKPFKYKCNENGSVTLSPTSSTGFNYTCDSSGVIFTYSTNNNHMTTKAECPDPKVFCKTLNLYLSHFTSETNPLKEKEIETNNNTLTIVLAVVIPVVIIIILIIVGVVILSRYRIAKKRRQQEDFNRLKAIAASVKNRKRSATSATTGKKPPPPVAGGGEGGPKKRMRASTTAAAPKSFTDAPPDPNEKKEEKTAKGDKLNQILFIEQLEKNREANQKKEAEEKPQDIENAKPTDDLLPAGETRPRKNSL</sequence>
<evidence type="ECO:0000256" key="2">
    <source>
        <dbReference type="ARBA" id="ARBA00005860"/>
    </source>
</evidence>
<keyword evidence="9" id="KW-0472">Membrane</keyword>
<organism evidence="10 11">
    <name type="scientific">Trichomonas vaginalis (strain ATCC PRA-98 / G3)</name>
    <dbReference type="NCBI Taxonomy" id="412133"/>
    <lineage>
        <taxon>Eukaryota</taxon>
        <taxon>Metamonada</taxon>
        <taxon>Parabasalia</taxon>
        <taxon>Trichomonadida</taxon>
        <taxon>Trichomonadidae</taxon>
        <taxon>Trichomonas</taxon>
    </lineage>
</organism>
<proteinExistence type="inferred from homology"/>
<accession>A2E0V1</accession>
<comment type="cofactor">
    <cofactor evidence="1">
        <name>Zn(2+)</name>
        <dbReference type="ChEBI" id="CHEBI:29105"/>
    </cofactor>
</comment>
<evidence type="ECO:0000256" key="4">
    <source>
        <dbReference type="ARBA" id="ARBA00022723"/>
    </source>
</evidence>
<dbReference type="PANTHER" id="PTHR10942:SF0">
    <property type="entry name" value="LEISHMANOLYSIN-LIKE PEPTIDASE"/>
    <property type="match status" value="1"/>
</dbReference>
<dbReference type="AlphaFoldDB" id="A2E0V1"/>
<dbReference type="GO" id="GO:0004222">
    <property type="term" value="F:metalloendopeptidase activity"/>
    <property type="evidence" value="ECO:0007669"/>
    <property type="project" value="InterPro"/>
</dbReference>
<dbReference type="GO" id="GO:0005737">
    <property type="term" value="C:cytoplasm"/>
    <property type="evidence" value="ECO:0000318"/>
    <property type="project" value="GO_Central"/>
</dbReference>
<keyword evidence="3" id="KW-0645">Protease</keyword>
<evidence type="ECO:0000256" key="6">
    <source>
        <dbReference type="ARBA" id="ARBA00022833"/>
    </source>
</evidence>
<reference evidence="10" key="2">
    <citation type="journal article" date="2007" name="Science">
        <title>Draft genome sequence of the sexually transmitted pathogen Trichomonas vaginalis.</title>
        <authorList>
            <person name="Carlton J.M."/>
            <person name="Hirt R.P."/>
            <person name="Silva J.C."/>
            <person name="Delcher A.L."/>
            <person name="Schatz M."/>
            <person name="Zhao Q."/>
            <person name="Wortman J.R."/>
            <person name="Bidwell S.L."/>
            <person name="Alsmark U.C.M."/>
            <person name="Besteiro S."/>
            <person name="Sicheritz-Ponten T."/>
            <person name="Noel C.J."/>
            <person name="Dacks J.B."/>
            <person name="Foster P.G."/>
            <person name="Simillion C."/>
            <person name="Van de Peer Y."/>
            <person name="Miranda-Saavedra D."/>
            <person name="Barton G.J."/>
            <person name="Westrop G.D."/>
            <person name="Mueller S."/>
            <person name="Dessi D."/>
            <person name="Fiori P.L."/>
            <person name="Ren Q."/>
            <person name="Paulsen I."/>
            <person name="Zhang H."/>
            <person name="Bastida-Corcuera F.D."/>
            <person name="Simoes-Barbosa A."/>
            <person name="Brown M.T."/>
            <person name="Hayes R.D."/>
            <person name="Mukherjee M."/>
            <person name="Okumura C.Y."/>
            <person name="Schneider R."/>
            <person name="Smith A.J."/>
            <person name="Vanacova S."/>
            <person name="Villalvazo M."/>
            <person name="Haas B.J."/>
            <person name="Pertea M."/>
            <person name="Feldblyum T.V."/>
            <person name="Utterback T.R."/>
            <person name="Shu C.L."/>
            <person name="Osoegawa K."/>
            <person name="de Jong P.J."/>
            <person name="Hrdy I."/>
            <person name="Horvathova L."/>
            <person name="Zubacova Z."/>
            <person name="Dolezal P."/>
            <person name="Malik S.B."/>
            <person name="Logsdon J.M. Jr."/>
            <person name="Henze K."/>
            <person name="Gupta A."/>
            <person name="Wang C.C."/>
            <person name="Dunne R.L."/>
            <person name="Upcroft J.A."/>
            <person name="Upcroft P."/>
            <person name="White O."/>
            <person name="Salzberg S.L."/>
            <person name="Tang P."/>
            <person name="Chiu C.-H."/>
            <person name="Lee Y.-S."/>
            <person name="Embley T.M."/>
            <person name="Coombs G.H."/>
            <person name="Mottram J.C."/>
            <person name="Tachezy J."/>
            <person name="Fraser-Liggett C.M."/>
            <person name="Johnson P.J."/>
        </authorList>
    </citation>
    <scope>NUCLEOTIDE SEQUENCE [LARGE SCALE GENOMIC DNA]</scope>
    <source>
        <strain evidence="10">G3</strain>
    </source>
</reference>
<dbReference type="GO" id="GO:0046872">
    <property type="term" value="F:metal ion binding"/>
    <property type="evidence" value="ECO:0007669"/>
    <property type="project" value="UniProtKB-KW"/>
</dbReference>
<keyword evidence="6" id="KW-0862">Zinc</keyword>
<dbReference type="RefSeq" id="XP_001325929.1">
    <property type="nucleotide sequence ID" value="XM_001325894.1"/>
</dbReference>
<dbReference type="EMBL" id="DS113281">
    <property type="protein sequence ID" value="EAY13706.1"/>
    <property type="molecule type" value="Genomic_DNA"/>
</dbReference>
<evidence type="ECO:0000256" key="5">
    <source>
        <dbReference type="ARBA" id="ARBA00022801"/>
    </source>
</evidence>
<feature type="region of interest" description="Disordered" evidence="8">
    <location>
        <begin position="590"/>
        <end position="704"/>
    </location>
</feature>
<feature type="compositionally biased region" description="Basic and acidic residues" evidence="8">
    <location>
        <begin position="640"/>
        <end position="653"/>
    </location>
</feature>
<dbReference type="GO" id="GO:0016020">
    <property type="term" value="C:membrane"/>
    <property type="evidence" value="ECO:0007669"/>
    <property type="project" value="InterPro"/>
</dbReference>
<dbReference type="GO" id="GO:0007155">
    <property type="term" value="P:cell adhesion"/>
    <property type="evidence" value="ECO:0007669"/>
    <property type="project" value="InterPro"/>
</dbReference>
<dbReference type="OrthoDB" id="527990at2759"/>
<keyword evidence="4" id="KW-0479">Metal-binding</keyword>
<dbReference type="Proteomes" id="UP000001542">
    <property type="component" value="Unassembled WGS sequence"/>
</dbReference>
<reference evidence="10" key="1">
    <citation type="submission" date="2006-10" db="EMBL/GenBank/DDBJ databases">
        <authorList>
            <person name="Amadeo P."/>
            <person name="Zhao Q."/>
            <person name="Wortman J."/>
            <person name="Fraser-Liggett C."/>
            <person name="Carlton J."/>
        </authorList>
    </citation>
    <scope>NUCLEOTIDE SEQUENCE</scope>
    <source>
        <strain evidence="10">G3</strain>
    </source>
</reference>
<name>A2E0V1_TRIV3</name>
<evidence type="ECO:0000256" key="3">
    <source>
        <dbReference type="ARBA" id="ARBA00022670"/>
    </source>
</evidence>
<comment type="similarity">
    <text evidence="2">Belongs to the peptidase M8 family.</text>
</comment>
<dbReference type="GO" id="GO:0006508">
    <property type="term" value="P:proteolysis"/>
    <property type="evidence" value="ECO:0007669"/>
    <property type="project" value="UniProtKB-KW"/>
</dbReference>
<dbReference type="InterPro" id="IPR001577">
    <property type="entry name" value="Peptidase_M8"/>
</dbReference>
<keyword evidence="11" id="KW-1185">Reference proteome</keyword>
<keyword evidence="7" id="KW-0482">Metalloprotease</keyword>
<dbReference type="Gene3D" id="3.90.132.10">
    <property type="entry name" value="Leishmanolysin , domain 2"/>
    <property type="match status" value="1"/>
</dbReference>
<evidence type="ECO:0008006" key="12">
    <source>
        <dbReference type="Google" id="ProtNLM"/>
    </source>
</evidence>
<keyword evidence="9" id="KW-1133">Transmembrane helix</keyword>
<evidence type="ECO:0000256" key="9">
    <source>
        <dbReference type="SAM" id="Phobius"/>
    </source>
</evidence>
<dbReference type="GO" id="GO:0008233">
    <property type="term" value="F:peptidase activity"/>
    <property type="evidence" value="ECO:0000318"/>
    <property type="project" value="GO_Central"/>
</dbReference>
<evidence type="ECO:0000256" key="1">
    <source>
        <dbReference type="ARBA" id="ARBA00001947"/>
    </source>
</evidence>
<feature type="compositionally biased region" description="Basic and acidic residues" evidence="8">
    <location>
        <begin position="662"/>
        <end position="689"/>
    </location>
</feature>
<keyword evidence="9" id="KW-0812">Transmembrane</keyword>
<feature type="transmembrane region" description="Helical" evidence="9">
    <location>
        <begin position="540"/>
        <end position="564"/>
    </location>
</feature>
<evidence type="ECO:0000313" key="10">
    <source>
        <dbReference type="EMBL" id="EAY13706.1"/>
    </source>
</evidence>
<evidence type="ECO:0000313" key="11">
    <source>
        <dbReference type="Proteomes" id="UP000001542"/>
    </source>
</evidence>
<evidence type="ECO:0000256" key="8">
    <source>
        <dbReference type="SAM" id="MobiDB-lite"/>
    </source>
</evidence>
<evidence type="ECO:0000256" key="7">
    <source>
        <dbReference type="ARBA" id="ARBA00023049"/>
    </source>
</evidence>
<dbReference type="VEuPathDB" id="TrichDB:TVAGG3_0326040"/>
<protein>
    <recommendedName>
        <fullName evidence="12">GP63-like</fullName>
    </recommendedName>
</protein>
<dbReference type="KEGG" id="tva:4771686"/>
<gene>
    <name evidence="10" type="ORF">TVAG_371800</name>
</gene>
<dbReference type="InParanoid" id="A2E0V1"/>
<keyword evidence="5" id="KW-0378">Hydrolase</keyword>
<dbReference type="PANTHER" id="PTHR10942">
    <property type="entry name" value="LEISHMANOLYSIN-LIKE PEPTIDASE"/>
    <property type="match status" value="1"/>
</dbReference>
<dbReference type="VEuPathDB" id="TrichDB:TVAG_371800"/>